<organism evidence="1 2">
    <name type="scientific">Pistacia atlantica</name>
    <dbReference type="NCBI Taxonomy" id="434234"/>
    <lineage>
        <taxon>Eukaryota</taxon>
        <taxon>Viridiplantae</taxon>
        <taxon>Streptophyta</taxon>
        <taxon>Embryophyta</taxon>
        <taxon>Tracheophyta</taxon>
        <taxon>Spermatophyta</taxon>
        <taxon>Magnoliopsida</taxon>
        <taxon>eudicotyledons</taxon>
        <taxon>Gunneridae</taxon>
        <taxon>Pentapetalae</taxon>
        <taxon>rosids</taxon>
        <taxon>malvids</taxon>
        <taxon>Sapindales</taxon>
        <taxon>Anacardiaceae</taxon>
        <taxon>Pistacia</taxon>
    </lineage>
</organism>
<dbReference type="EMBL" id="CM047900">
    <property type="protein sequence ID" value="KAJ0099160.1"/>
    <property type="molecule type" value="Genomic_DNA"/>
</dbReference>
<comment type="caution">
    <text evidence="1">The sequence shown here is derived from an EMBL/GenBank/DDBJ whole genome shotgun (WGS) entry which is preliminary data.</text>
</comment>
<evidence type="ECO:0000313" key="2">
    <source>
        <dbReference type="Proteomes" id="UP001164250"/>
    </source>
</evidence>
<dbReference type="Proteomes" id="UP001164250">
    <property type="component" value="Chromosome 4"/>
</dbReference>
<gene>
    <name evidence="1" type="ORF">Patl1_20115</name>
</gene>
<evidence type="ECO:0000313" key="1">
    <source>
        <dbReference type="EMBL" id="KAJ0099160.1"/>
    </source>
</evidence>
<keyword evidence="2" id="KW-1185">Reference proteome</keyword>
<accession>A0ACC1BJQ5</accession>
<proteinExistence type="predicted"/>
<reference evidence="2" key="1">
    <citation type="journal article" date="2023" name="G3 (Bethesda)">
        <title>Genome assembly and association tests identify interacting loci associated with vigor, precocity, and sex in interspecific pistachio rootstocks.</title>
        <authorList>
            <person name="Palmer W."/>
            <person name="Jacygrad E."/>
            <person name="Sagayaradj S."/>
            <person name="Cavanaugh K."/>
            <person name="Han R."/>
            <person name="Bertier L."/>
            <person name="Beede B."/>
            <person name="Kafkas S."/>
            <person name="Golino D."/>
            <person name="Preece J."/>
            <person name="Michelmore R."/>
        </authorList>
    </citation>
    <scope>NUCLEOTIDE SEQUENCE [LARGE SCALE GENOMIC DNA]</scope>
</reference>
<protein>
    <submittedName>
        <fullName evidence="1">Uncharacterized protein</fullName>
    </submittedName>
</protein>
<name>A0ACC1BJQ5_9ROSI</name>
<sequence>MKLLKKYTKKTYDLILFFTPHRGLHQCEFQQNKSKMDKYVATSHTHILWSVECTDFCSH</sequence>